<evidence type="ECO:0000313" key="1">
    <source>
        <dbReference type="EMBL" id="JAT13183.1"/>
    </source>
</evidence>
<feature type="non-terminal residue" evidence="1">
    <location>
        <position position="1"/>
    </location>
</feature>
<gene>
    <name evidence="1" type="ORF">g.30277</name>
</gene>
<accession>A0A1B6KP10</accession>
<proteinExistence type="predicted"/>
<dbReference type="EMBL" id="GEBQ01026794">
    <property type="protein sequence ID" value="JAT13183.1"/>
    <property type="molecule type" value="Transcribed_RNA"/>
</dbReference>
<protein>
    <submittedName>
        <fullName evidence="1">Uncharacterized protein</fullName>
    </submittedName>
</protein>
<name>A0A1B6KP10_9HEMI</name>
<feature type="non-terminal residue" evidence="1">
    <location>
        <position position="217"/>
    </location>
</feature>
<dbReference type="AlphaFoldDB" id="A0A1B6KP10"/>
<organism evidence="1">
    <name type="scientific">Graphocephala atropunctata</name>
    <dbReference type="NCBI Taxonomy" id="36148"/>
    <lineage>
        <taxon>Eukaryota</taxon>
        <taxon>Metazoa</taxon>
        <taxon>Ecdysozoa</taxon>
        <taxon>Arthropoda</taxon>
        <taxon>Hexapoda</taxon>
        <taxon>Insecta</taxon>
        <taxon>Pterygota</taxon>
        <taxon>Neoptera</taxon>
        <taxon>Paraneoptera</taxon>
        <taxon>Hemiptera</taxon>
        <taxon>Auchenorrhyncha</taxon>
        <taxon>Membracoidea</taxon>
        <taxon>Cicadellidae</taxon>
        <taxon>Cicadellinae</taxon>
        <taxon>Cicadellini</taxon>
        <taxon>Graphocephala</taxon>
    </lineage>
</organism>
<sequence>SFITGTEDRKRKRSIEESSVVKRLRINTSVESDKIKLTSDTDELQVSKITSTNTNLKQITTSTPTLTTHFEESINFDNSFIPSNENIKNSENLVVEDEVLMDTNLTNVHTTSTGSNHGCNEDGVPSFELKMSDGEYSENELGCGIDVNGDGGICDLFESKDAKRNSINKHSPLFNFSDESVNIDSKLGALLDKVPCTIGSHKCSIELEDSVNIDSKL</sequence>
<reference evidence="1" key="1">
    <citation type="submission" date="2015-11" db="EMBL/GenBank/DDBJ databases">
        <title>De novo transcriptome assembly of four potential Pierce s Disease insect vectors from Arizona vineyards.</title>
        <authorList>
            <person name="Tassone E.E."/>
        </authorList>
    </citation>
    <scope>NUCLEOTIDE SEQUENCE</scope>
</reference>